<evidence type="ECO:0000256" key="4">
    <source>
        <dbReference type="ARBA" id="ARBA00022729"/>
    </source>
</evidence>
<keyword evidence="8" id="KW-0175">Coiled coil</keyword>
<evidence type="ECO:0000256" key="7">
    <source>
        <dbReference type="RuleBase" id="RU363079"/>
    </source>
</evidence>
<organism evidence="9 10">
    <name type="scientific">Seminavis robusta</name>
    <dbReference type="NCBI Taxonomy" id="568900"/>
    <lineage>
        <taxon>Eukaryota</taxon>
        <taxon>Sar</taxon>
        <taxon>Stramenopiles</taxon>
        <taxon>Ochrophyta</taxon>
        <taxon>Bacillariophyta</taxon>
        <taxon>Bacillariophyceae</taxon>
        <taxon>Bacillariophycidae</taxon>
        <taxon>Naviculales</taxon>
        <taxon>Naviculaceae</taxon>
        <taxon>Seminavis</taxon>
    </lineage>
</organism>
<feature type="transmembrane region" description="Helical" evidence="7">
    <location>
        <begin position="578"/>
        <end position="601"/>
    </location>
</feature>
<accession>A0A9N8E757</accession>
<keyword evidence="5 7" id="KW-1133">Transmembrane helix</keyword>
<evidence type="ECO:0000256" key="1">
    <source>
        <dbReference type="ARBA" id="ARBA00004141"/>
    </source>
</evidence>
<comment type="caution">
    <text evidence="9">The sequence shown here is derived from an EMBL/GenBank/DDBJ whole genome shotgun (WGS) entry which is preliminary data.</text>
</comment>
<dbReference type="InterPro" id="IPR004240">
    <property type="entry name" value="EMP70"/>
</dbReference>
<keyword evidence="10" id="KW-1185">Reference proteome</keyword>
<evidence type="ECO:0000313" key="9">
    <source>
        <dbReference type="EMBL" id="CAB9515976.1"/>
    </source>
</evidence>
<feature type="transmembrane region" description="Helical" evidence="7">
    <location>
        <begin position="388"/>
        <end position="407"/>
    </location>
</feature>
<feature type="transmembrane region" description="Helical" evidence="7">
    <location>
        <begin position="460"/>
        <end position="483"/>
    </location>
</feature>
<feature type="transmembrane region" description="Helical" evidence="7">
    <location>
        <begin position="613"/>
        <end position="643"/>
    </location>
</feature>
<dbReference type="Pfam" id="PF02990">
    <property type="entry name" value="EMP70"/>
    <property type="match status" value="1"/>
</dbReference>
<dbReference type="PANTHER" id="PTHR10766">
    <property type="entry name" value="TRANSMEMBRANE 9 SUPERFAMILY PROTEIN"/>
    <property type="match status" value="1"/>
</dbReference>
<evidence type="ECO:0000313" key="10">
    <source>
        <dbReference type="Proteomes" id="UP001153069"/>
    </source>
</evidence>
<sequence>MTLLQWTARVALAGVALIGSCDAVFYVPGVQPLNFQRGDDVPMKVNALTSVHTQIPKDYYRLPYCKPEGGPKMASENLGEFLTGNKIQSSPYAITMLEEVFCHKVCQVQLTNIEAAKLRLHIKYGYHNNWIIDNLPSANLAVSNGKEQKHYAGGFPIGIMSNDKTKAYIYNHVNINIDYHTREDEGYRVVGFAVEPLSVAHKFQGNYDWDGLSLDGIQKPLSTCPPASSAEHMDRDRIESLQIVNPNEKVLFTYDVLWRESEVAWSSRWDVYLTEDHLVPAQVHWYSITNSILVVVFLSLLVISILVRNLRRDIAAYNALAALSEEDAEEAEDEKGWKLVHADVFRPPSTMPMIFCVFVGTGVQLGLALFCAIVFSAIGFLSPARRGSLMNAALVFYMLCGSFSGYVSSRLYKSFRGRLWQVCTVLTATLFPGAAFGMFLFFNIILAFMQSSASAPFLDVLIVAAMWCCVSIPLTFLGAYFGYKAEAFEFPTVTSTIARAIPPPSPLLNPMIGMTLTGIIPFAAAYVELFFIMTSLWMDQFYYVFGFTLIVYIILIITCAEVTLLSVYYQLCAENHRWWWYSFFCAGSTSFYMFGYSVIWFRTLEASKMIMTYLLYFGYMSLLSFSMFLVFGSIGALTSLAFIHKIFSTIKVD</sequence>
<keyword evidence="3 7" id="KW-0812">Transmembrane</keyword>
<dbReference type="EMBL" id="CAICTM010000751">
    <property type="protein sequence ID" value="CAB9515976.1"/>
    <property type="molecule type" value="Genomic_DNA"/>
</dbReference>
<evidence type="ECO:0000256" key="8">
    <source>
        <dbReference type="SAM" id="Coils"/>
    </source>
</evidence>
<keyword evidence="4 7" id="KW-0732">Signal</keyword>
<keyword evidence="6 7" id="KW-0472">Membrane</keyword>
<name>A0A9N8E757_9STRA</name>
<evidence type="ECO:0000256" key="5">
    <source>
        <dbReference type="ARBA" id="ARBA00022989"/>
    </source>
</evidence>
<dbReference type="GO" id="GO:0016020">
    <property type="term" value="C:membrane"/>
    <property type="evidence" value="ECO:0007669"/>
    <property type="project" value="UniProtKB-SubCell"/>
</dbReference>
<feature type="transmembrane region" description="Helical" evidence="7">
    <location>
        <begin position="354"/>
        <end position="382"/>
    </location>
</feature>
<feature type="transmembrane region" description="Helical" evidence="7">
    <location>
        <begin position="419"/>
        <end position="448"/>
    </location>
</feature>
<feature type="transmembrane region" description="Helical" evidence="7">
    <location>
        <begin position="516"/>
        <end position="537"/>
    </location>
</feature>
<gene>
    <name evidence="9" type="ORF">SEMRO_752_G197170.1</name>
</gene>
<comment type="subcellular location">
    <subcellularLocation>
        <location evidence="1">Membrane</location>
        <topology evidence="1">Multi-pass membrane protein</topology>
    </subcellularLocation>
</comment>
<reference evidence="9" key="1">
    <citation type="submission" date="2020-06" db="EMBL/GenBank/DDBJ databases">
        <authorList>
            <consortium name="Plant Systems Biology data submission"/>
        </authorList>
    </citation>
    <scope>NUCLEOTIDE SEQUENCE</scope>
    <source>
        <strain evidence="9">D6</strain>
    </source>
</reference>
<dbReference type="OrthoDB" id="1666796at2759"/>
<feature type="transmembrane region" description="Helical" evidence="7">
    <location>
        <begin position="285"/>
        <end position="307"/>
    </location>
</feature>
<protein>
    <recommendedName>
        <fullName evidence="7">Transmembrane 9 superfamily member</fullName>
    </recommendedName>
</protein>
<feature type="transmembrane region" description="Helical" evidence="7">
    <location>
        <begin position="543"/>
        <end position="571"/>
    </location>
</feature>
<dbReference type="GO" id="GO:0072657">
    <property type="term" value="P:protein localization to membrane"/>
    <property type="evidence" value="ECO:0007669"/>
    <property type="project" value="TreeGrafter"/>
</dbReference>
<comment type="similarity">
    <text evidence="2 7">Belongs to the nonaspanin (TM9SF) (TC 9.A.2) family.</text>
</comment>
<evidence type="ECO:0000256" key="3">
    <source>
        <dbReference type="ARBA" id="ARBA00022692"/>
    </source>
</evidence>
<dbReference type="InterPro" id="IPR036259">
    <property type="entry name" value="MFS_trans_sf"/>
</dbReference>
<proteinExistence type="inferred from homology"/>
<dbReference type="SUPFAM" id="SSF103473">
    <property type="entry name" value="MFS general substrate transporter"/>
    <property type="match status" value="1"/>
</dbReference>
<dbReference type="Proteomes" id="UP001153069">
    <property type="component" value="Unassembled WGS sequence"/>
</dbReference>
<feature type="chain" id="PRO_5040531601" description="Transmembrane 9 superfamily member" evidence="7">
    <location>
        <begin position="24"/>
        <end position="653"/>
    </location>
</feature>
<dbReference type="AlphaFoldDB" id="A0A9N8E757"/>
<evidence type="ECO:0000256" key="6">
    <source>
        <dbReference type="ARBA" id="ARBA00023136"/>
    </source>
</evidence>
<feature type="coiled-coil region" evidence="8">
    <location>
        <begin position="307"/>
        <end position="334"/>
    </location>
</feature>
<feature type="signal peptide" evidence="7">
    <location>
        <begin position="1"/>
        <end position="23"/>
    </location>
</feature>
<evidence type="ECO:0000256" key="2">
    <source>
        <dbReference type="ARBA" id="ARBA00005227"/>
    </source>
</evidence>
<dbReference type="PANTHER" id="PTHR10766:SF111">
    <property type="entry name" value="TRANSMEMBRANE 9 SUPERFAMILY MEMBER 2"/>
    <property type="match status" value="1"/>
</dbReference>
<dbReference type="GO" id="GO:0005737">
    <property type="term" value="C:cytoplasm"/>
    <property type="evidence" value="ECO:0007669"/>
    <property type="project" value="UniProtKB-ARBA"/>
</dbReference>